<dbReference type="OrthoDB" id="2143914at2759"/>
<dbReference type="InParanoid" id="D8QRN8"/>
<sequence length="147" mass="17259">MLCRSDAFNSVLNGVFGLFPAAFFKNRTDVQCLHRWQKVLNPDLVKGPWTKEEDDRIIELVNKYGAKKWSVIAQNLPGRIGKQCRERWHNHLNPNIKRDAWTQQEDLALIYAHQRYGNKWAEIAKFLPGRTDNSIKNHWNSTMKKKV</sequence>
<dbReference type="InterPro" id="IPR050560">
    <property type="entry name" value="MYB_TF"/>
</dbReference>
<dbReference type="SUPFAM" id="SSF46689">
    <property type="entry name" value="Homeodomain-like"/>
    <property type="match status" value="2"/>
</dbReference>
<dbReference type="OMA" id="RWHASIK"/>
<dbReference type="GO" id="GO:0005634">
    <property type="term" value="C:nucleus"/>
    <property type="evidence" value="ECO:0000318"/>
    <property type="project" value="GO_Central"/>
</dbReference>
<keyword evidence="2" id="KW-0238">DNA-binding</keyword>
<dbReference type="Pfam" id="PF00249">
    <property type="entry name" value="Myb_DNA-binding"/>
    <property type="match status" value="2"/>
</dbReference>
<dbReference type="EMBL" id="GL377566">
    <property type="protein sequence ID" value="EFJ37285.1"/>
    <property type="molecule type" value="Genomic_DNA"/>
</dbReference>
<dbReference type="FunFam" id="1.10.10.60:FF:000010">
    <property type="entry name" value="Transcriptional activator Myb isoform A"/>
    <property type="match status" value="1"/>
</dbReference>
<name>D8QRN8_SELML</name>
<feature type="domain" description="Myb-like" evidence="3">
    <location>
        <begin position="93"/>
        <end position="143"/>
    </location>
</feature>
<feature type="domain" description="HTH myb-type" evidence="4">
    <location>
        <begin position="97"/>
        <end position="147"/>
    </location>
</feature>
<protein>
    <recommendedName>
        <fullName evidence="7">R2R3-MYB transcription factor</fullName>
    </recommendedName>
</protein>
<organism evidence="6">
    <name type="scientific">Selaginella moellendorffii</name>
    <name type="common">Spikemoss</name>
    <dbReference type="NCBI Taxonomy" id="88036"/>
    <lineage>
        <taxon>Eukaryota</taxon>
        <taxon>Viridiplantae</taxon>
        <taxon>Streptophyta</taxon>
        <taxon>Embryophyta</taxon>
        <taxon>Tracheophyta</taxon>
        <taxon>Lycopodiopsida</taxon>
        <taxon>Selaginellales</taxon>
        <taxon>Selaginellaceae</taxon>
        <taxon>Selaginella</taxon>
    </lineage>
</organism>
<dbReference type="CDD" id="cd00167">
    <property type="entry name" value="SANT"/>
    <property type="match status" value="2"/>
</dbReference>
<dbReference type="GO" id="GO:0000978">
    <property type="term" value="F:RNA polymerase II cis-regulatory region sequence-specific DNA binding"/>
    <property type="evidence" value="ECO:0000318"/>
    <property type="project" value="GO_Central"/>
</dbReference>
<dbReference type="GO" id="GO:0000981">
    <property type="term" value="F:DNA-binding transcription factor activity, RNA polymerase II-specific"/>
    <property type="evidence" value="ECO:0000318"/>
    <property type="project" value="GO_Central"/>
</dbReference>
<feature type="domain" description="HTH myb-type" evidence="4">
    <location>
        <begin position="41"/>
        <end position="96"/>
    </location>
</feature>
<dbReference type="Gramene" id="EFJ37285">
    <property type="protein sequence ID" value="EFJ37285"/>
    <property type="gene ID" value="SELMODRAFT_75978"/>
</dbReference>
<dbReference type="PROSITE" id="PS51294">
    <property type="entry name" value="HTH_MYB"/>
    <property type="match status" value="2"/>
</dbReference>
<evidence type="ECO:0000256" key="1">
    <source>
        <dbReference type="ARBA" id="ARBA00022737"/>
    </source>
</evidence>
<dbReference type="GO" id="GO:0006355">
    <property type="term" value="P:regulation of DNA-templated transcription"/>
    <property type="evidence" value="ECO:0000318"/>
    <property type="project" value="GO_Central"/>
</dbReference>
<feature type="non-terminal residue" evidence="5">
    <location>
        <position position="147"/>
    </location>
</feature>
<dbReference type="InterPro" id="IPR001005">
    <property type="entry name" value="SANT/Myb"/>
</dbReference>
<keyword evidence="6" id="KW-1185">Reference proteome</keyword>
<gene>
    <name evidence="5" type="ORF">SELMODRAFT_75978</name>
</gene>
<dbReference type="InterPro" id="IPR009057">
    <property type="entry name" value="Homeodomain-like_sf"/>
</dbReference>
<dbReference type="KEGG" id="smo:SELMODRAFT_75978"/>
<dbReference type="SMR" id="D8QRN8"/>
<evidence type="ECO:0000259" key="4">
    <source>
        <dbReference type="PROSITE" id="PS51294"/>
    </source>
</evidence>
<proteinExistence type="predicted"/>
<dbReference type="PANTHER" id="PTHR45614">
    <property type="entry name" value="MYB PROTEIN-RELATED"/>
    <property type="match status" value="1"/>
</dbReference>
<dbReference type="Proteomes" id="UP000001514">
    <property type="component" value="Unassembled WGS sequence"/>
</dbReference>
<dbReference type="PANTHER" id="PTHR45614:SF232">
    <property type="entry name" value="TRANSCRIPTION FACTOR MYB3R-2"/>
    <property type="match status" value="1"/>
</dbReference>
<accession>D8QRN8</accession>
<evidence type="ECO:0000313" key="5">
    <source>
        <dbReference type="EMBL" id="EFJ37285.1"/>
    </source>
</evidence>
<evidence type="ECO:0000259" key="3">
    <source>
        <dbReference type="PROSITE" id="PS50090"/>
    </source>
</evidence>
<keyword evidence="1" id="KW-0677">Repeat</keyword>
<reference evidence="5 6" key="1">
    <citation type="journal article" date="2011" name="Science">
        <title>The Selaginella genome identifies genetic changes associated with the evolution of vascular plants.</title>
        <authorList>
            <person name="Banks J.A."/>
            <person name="Nishiyama T."/>
            <person name="Hasebe M."/>
            <person name="Bowman J.L."/>
            <person name="Gribskov M."/>
            <person name="dePamphilis C."/>
            <person name="Albert V.A."/>
            <person name="Aono N."/>
            <person name="Aoyama T."/>
            <person name="Ambrose B.A."/>
            <person name="Ashton N.W."/>
            <person name="Axtell M.J."/>
            <person name="Barker E."/>
            <person name="Barker M.S."/>
            <person name="Bennetzen J.L."/>
            <person name="Bonawitz N.D."/>
            <person name="Chapple C."/>
            <person name="Cheng C."/>
            <person name="Correa L.G."/>
            <person name="Dacre M."/>
            <person name="DeBarry J."/>
            <person name="Dreyer I."/>
            <person name="Elias M."/>
            <person name="Engstrom E.M."/>
            <person name="Estelle M."/>
            <person name="Feng L."/>
            <person name="Finet C."/>
            <person name="Floyd S.K."/>
            <person name="Frommer W.B."/>
            <person name="Fujita T."/>
            <person name="Gramzow L."/>
            <person name="Gutensohn M."/>
            <person name="Harholt J."/>
            <person name="Hattori M."/>
            <person name="Heyl A."/>
            <person name="Hirai T."/>
            <person name="Hiwatashi Y."/>
            <person name="Ishikawa M."/>
            <person name="Iwata M."/>
            <person name="Karol K.G."/>
            <person name="Koehler B."/>
            <person name="Kolukisaoglu U."/>
            <person name="Kubo M."/>
            <person name="Kurata T."/>
            <person name="Lalonde S."/>
            <person name="Li K."/>
            <person name="Li Y."/>
            <person name="Litt A."/>
            <person name="Lyons E."/>
            <person name="Manning G."/>
            <person name="Maruyama T."/>
            <person name="Michael T.P."/>
            <person name="Mikami K."/>
            <person name="Miyazaki S."/>
            <person name="Morinaga S."/>
            <person name="Murata T."/>
            <person name="Mueller-Roeber B."/>
            <person name="Nelson D.R."/>
            <person name="Obara M."/>
            <person name="Oguri Y."/>
            <person name="Olmstead R.G."/>
            <person name="Onodera N."/>
            <person name="Petersen B.L."/>
            <person name="Pils B."/>
            <person name="Prigge M."/>
            <person name="Rensing S.A."/>
            <person name="Riano-Pachon D.M."/>
            <person name="Roberts A.W."/>
            <person name="Sato Y."/>
            <person name="Scheller H.V."/>
            <person name="Schulz B."/>
            <person name="Schulz C."/>
            <person name="Shakirov E.V."/>
            <person name="Shibagaki N."/>
            <person name="Shinohara N."/>
            <person name="Shippen D.E."/>
            <person name="Soerensen I."/>
            <person name="Sotooka R."/>
            <person name="Sugimoto N."/>
            <person name="Sugita M."/>
            <person name="Sumikawa N."/>
            <person name="Tanurdzic M."/>
            <person name="Theissen G."/>
            <person name="Ulvskov P."/>
            <person name="Wakazuki S."/>
            <person name="Weng J.K."/>
            <person name="Willats W.W."/>
            <person name="Wipf D."/>
            <person name="Wolf P.G."/>
            <person name="Yang L."/>
            <person name="Zimmer A.D."/>
            <person name="Zhu Q."/>
            <person name="Mitros T."/>
            <person name="Hellsten U."/>
            <person name="Loque D."/>
            <person name="Otillar R."/>
            <person name="Salamov A."/>
            <person name="Schmutz J."/>
            <person name="Shapiro H."/>
            <person name="Lindquist E."/>
            <person name="Lucas S."/>
            <person name="Rokhsar D."/>
            <person name="Grigoriev I.V."/>
        </authorList>
    </citation>
    <scope>NUCLEOTIDE SEQUENCE [LARGE SCALE GENOMIC DNA]</scope>
</reference>
<evidence type="ECO:0000313" key="6">
    <source>
        <dbReference type="Proteomes" id="UP000001514"/>
    </source>
</evidence>
<feature type="domain" description="Myb-like" evidence="3">
    <location>
        <begin position="41"/>
        <end position="92"/>
    </location>
</feature>
<evidence type="ECO:0000256" key="2">
    <source>
        <dbReference type="ARBA" id="ARBA00023125"/>
    </source>
</evidence>
<dbReference type="Gene3D" id="1.10.10.60">
    <property type="entry name" value="Homeodomain-like"/>
    <property type="match status" value="3"/>
</dbReference>
<dbReference type="PROSITE" id="PS50090">
    <property type="entry name" value="MYB_LIKE"/>
    <property type="match status" value="2"/>
</dbReference>
<dbReference type="AlphaFoldDB" id="D8QRN8"/>
<dbReference type="SMART" id="SM00717">
    <property type="entry name" value="SANT"/>
    <property type="match status" value="2"/>
</dbReference>
<dbReference type="InterPro" id="IPR017930">
    <property type="entry name" value="Myb_dom"/>
</dbReference>
<dbReference type="HOGENOM" id="CLU_028567_26_0_1"/>
<dbReference type="eggNOG" id="KOG0048">
    <property type="taxonomic scope" value="Eukaryota"/>
</dbReference>
<evidence type="ECO:0008006" key="7">
    <source>
        <dbReference type="Google" id="ProtNLM"/>
    </source>
</evidence>